<sequence length="250" mass="27431">SVTVADFQTTGTSLHAQSSHGHTSSSAAAELASTASFLLHSSLQPSSIPTYQRAWKLFHQFFVSTFHRPFRTLPISPSILALFIAYLFRSQYAPSTVMTYVGRSDTSPLQISHISKLLSSSRDLIAFKITFGNFKHSYNVRPFSILVSRQPQSCPVELLAKYLAMRGPRPGALFITVDGAPVSRSHFSNQLSSAIQFCGLSPSVYKGHSFRIGAASHAADKGLSDAQIRLLGRWKSNAFLKYLRTPSLCS</sequence>
<dbReference type="PANTHER" id="PTHR34605">
    <property type="entry name" value="PHAGE_INTEGRASE DOMAIN-CONTAINING PROTEIN"/>
    <property type="match status" value="1"/>
</dbReference>
<dbReference type="InterPro" id="IPR013762">
    <property type="entry name" value="Integrase-like_cat_sf"/>
</dbReference>
<protein>
    <recommendedName>
        <fullName evidence="6">Tyr recombinase domain-containing protein</fullName>
    </recommendedName>
</protein>
<name>A0ABN8QBS1_9CNID</name>
<dbReference type="SUPFAM" id="SSF56349">
    <property type="entry name" value="DNA breaking-rejoining enzymes"/>
    <property type="match status" value="1"/>
</dbReference>
<feature type="region of interest" description="Disordered" evidence="3">
    <location>
        <begin position="1"/>
        <end position="21"/>
    </location>
</feature>
<dbReference type="EMBL" id="CALNXK010000120">
    <property type="protein sequence ID" value="CAH3161426.1"/>
    <property type="molecule type" value="Genomic_DNA"/>
</dbReference>
<evidence type="ECO:0000256" key="3">
    <source>
        <dbReference type="SAM" id="MobiDB-lite"/>
    </source>
</evidence>
<feature type="non-terminal residue" evidence="4">
    <location>
        <position position="1"/>
    </location>
</feature>
<organism evidence="4 5">
    <name type="scientific">Porites lobata</name>
    <dbReference type="NCBI Taxonomy" id="104759"/>
    <lineage>
        <taxon>Eukaryota</taxon>
        <taxon>Metazoa</taxon>
        <taxon>Cnidaria</taxon>
        <taxon>Anthozoa</taxon>
        <taxon>Hexacorallia</taxon>
        <taxon>Scleractinia</taxon>
        <taxon>Fungiina</taxon>
        <taxon>Poritidae</taxon>
        <taxon>Porites</taxon>
    </lineage>
</organism>
<dbReference type="Gene3D" id="1.10.150.130">
    <property type="match status" value="1"/>
</dbReference>
<dbReference type="Proteomes" id="UP001159405">
    <property type="component" value="Unassembled WGS sequence"/>
</dbReference>
<dbReference type="InterPro" id="IPR052925">
    <property type="entry name" value="Phage_Integrase-like_Recomb"/>
</dbReference>
<evidence type="ECO:0000256" key="1">
    <source>
        <dbReference type="ARBA" id="ARBA00023125"/>
    </source>
</evidence>
<dbReference type="PANTHER" id="PTHR34605:SF3">
    <property type="entry name" value="P CELL-TYPE AGGLUTINATION PROTEIN MAP4-LIKE-RELATED"/>
    <property type="match status" value="1"/>
</dbReference>
<dbReference type="InterPro" id="IPR011010">
    <property type="entry name" value="DNA_brk_join_enz"/>
</dbReference>
<evidence type="ECO:0000256" key="2">
    <source>
        <dbReference type="ARBA" id="ARBA00023172"/>
    </source>
</evidence>
<evidence type="ECO:0000313" key="5">
    <source>
        <dbReference type="Proteomes" id="UP001159405"/>
    </source>
</evidence>
<evidence type="ECO:0000313" key="4">
    <source>
        <dbReference type="EMBL" id="CAH3161426.1"/>
    </source>
</evidence>
<dbReference type="Gene3D" id="1.10.443.10">
    <property type="entry name" value="Intergrase catalytic core"/>
    <property type="match status" value="1"/>
</dbReference>
<keyword evidence="2" id="KW-0233">DNA recombination</keyword>
<gene>
    <name evidence="4" type="ORF">PLOB_00004851</name>
</gene>
<keyword evidence="5" id="KW-1185">Reference proteome</keyword>
<evidence type="ECO:0008006" key="6">
    <source>
        <dbReference type="Google" id="ProtNLM"/>
    </source>
</evidence>
<keyword evidence="1" id="KW-0238">DNA-binding</keyword>
<dbReference type="SUPFAM" id="SSF47823">
    <property type="entry name" value="lambda integrase-like, N-terminal domain"/>
    <property type="match status" value="1"/>
</dbReference>
<feature type="compositionally biased region" description="Polar residues" evidence="3">
    <location>
        <begin position="1"/>
        <end position="14"/>
    </location>
</feature>
<proteinExistence type="predicted"/>
<reference evidence="4 5" key="1">
    <citation type="submission" date="2022-05" db="EMBL/GenBank/DDBJ databases">
        <authorList>
            <consortium name="Genoscope - CEA"/>
            <person name="William W."/>
        </authorList>
    </citation>
    <scope>NUCLEOTIDE SEQUENCE [LARGE SCALE GENOMIC DNA]</scope>
</reference>
<accession>A0ABN8QBS1</accession>
<comment type="caution">
    <text evidence="4">The sequence shown here is derived from an EMBL/GenBank/DDBJ whole genome shotgun (WGS) entry which is preliminary data.</text>
</comment>
<dbReference type="InterPro" id="IPR010998">
    <property type="entry name" value="Integrase_recombinase_N"/>
</dbReference>